<organism evidence="2 3">
    <name type="scientific">Panicum miliaceum</name>
    <name type="common">Proso millet</name>
    <name type="synonym">Broomcorn millet</name>
    <dbReference type="NCBI Taxonomy" id="4540"/>
    <lineage>
        <taxon>Eukaryota</taxon>
        <taxon>Viridiplantae</taxon>
        <taxon>Streptophyta</taxon>
        <taxon>Embryophyta</taxon>
        <taxon>Tracheophyta</taxon>
        <taxon>Spermatophyta</taxon>
        <taxon>Magnoliopsida</taxon>
        <taxon>Liliopsida</taxon>
        <taxon>Poales</taxon>
        <taxon>Poaceae</taxon>
        <taxon>PACMAD clade</taxon>
        <taxon>Panicoideae</taxon>
        <taxon>Panicodae</taxon>
        <taxon>Paniceae</taxon>
        <taxon>Panicinae</taxon>
        <taxon>Panicum</taxon>
        <taxon>Panicum sect. Panicum</taxon>
    </lineage>
</organism>
<feature type="compositionally biased region" description="Acidic residues" evidence="1">
    <location>
        <begin position="48"/>
        <end position="57"/>
    </location>
</feature>
<keyword evidence="3" id="KW-1185">Reference proteome</keyword>
<feature type="compositionally biased region" description="Basic and acidic residues" evidence="1">
    <location>
        <begin position="38"/>
        <end position="47"/>
    </location>
</feature>
<accession>A0A3L6RZ58</accession>
<evidence type="ECO:0000256" key="1">
    <source>
        <dbReference type="SAM" id="MobiDB-lite"/>
    </source>
</evidence>
<evidence type="ECO:0000313" key="2">
    <source>
        <dbReference type="EMBL" id="RLN11488.1"/>
    </source>
</evidence>
<feature type="region of interest" description="Disordered" evidence="1">
    <location>
        <begin position="1"/>
        <end position="132"/>
    </location>
</feature>
<dbReference type="AlphaFoldDB" id="A0A3L6RZ58"/>
<reference evidence="3" key="1">
    <citation type="journal article" date="2019" name="Nat. Commun.">
        <title>The genome of broomcorn millet.</title>
        <authorList>
            <person name="Zou C."/>
            <person name="Miki D."/>
            <person name="Li D."/>
            <person name="Tang Q."/>
            <person name="Xiao L."/>
            <person name="Rajput S."/>
            <person name="Deng P."/>
            <person name="Jia W."/>
            <person name="Huang R."/>
            <person name="Zhang M."/>
            <person name="Sun Y."/>
            <person name="Hu J."/>
            <person name="Fu X."/>
            <person name="Schnable P.S."/>
            <person name="Li F."/>
            <person name="Zhang H."/>
            <person name="Feng B."/>
            <person name="Zhu X."/>
            <person name="Liu R."/>
            <person name="Schnable J.C."/>
            <person name="Zhu J.-K."/>
            <person name="Zhang H."/>
        </authorList>
    </citation>
    <scope>NUCLEOTIDE SEQUENCE [LARGE SCALE GENOMIC DNA]</scope>
</reference>
<gene>
    <name evidence="2" type="ORF">C2845_PM09G13140</name>
</gene>
<feature type="compositionally biased region" description="Basic and acidic residues" evidence="1">
    <location>
        <begin position="118"/>
        <end position="132"/>
    </location>
</feature>
<name>A0A3L6RZ58_PANMI</name>
<dbReference type="Proteomes" id="UP000275267">
    <property type="component" value="Unassembled WGS sequence"/>
</dbReference>
<feature type="compositionally biased region" description="Low complexity" evidence="1">
    <location>
        <begin position="103"/>
        <end position="115"/>
    </location>
</feature>
<proteinExistence type="predicted"/>
<feature type="compositionally biased region" description="Low complexity" evidence="1">
    <location>
        <begin position="10"/>
        <end position="26"/>
    </location>
</feature>
<protein>
    <submittedName>
        <fullName evidence="2">Uncharacterized protein</fullName>
    </submittedName>
</protein>
<sequence>MGSVAPDGGSSPLATAATTRASSLSPDADPFHPSCSDGRTKSRRWTDEDGEESDDDCPTTYLDAVRRPGGQIGAASMMGRAGGGPRRHGSRVGHGVTRGGGTSTSTSWAVPSSSTGVHGDDGVRPERIGPDG</sequence>
<evidence type="ECO:0000313" key="3">
    <source>
        <dbReference type="Proteomes" id="UP000275267"/>
    </source>
</evidence>
<dbReference type="EMBL" id="PQIB02000006">
    <property type="protein sequence ID" value="RLN11488.1"/>
    <property type="molecule type" value="Genomic_DNA"/>
</dbReference>
<comment type="caution">
    <text evidence="2">The sequence shown here is derived from an EMBL/GenBank/DDBJ whole genome shotgun (WGS) entry which is preliminary data.</text>
</comment>